<evidence type="ECO:0000313" key="3">
    <source>
        <dbReference type="EMBL" id="KAF9074438.1"/>
    </source>
</evidence>
<evidence type="ECO:0000256" key="1">
    <source>
        <dbReference type="ARBA" id="ARBA00006484"/>
    </source>
</evidence>
<dbReference type="Gene3D" id="3.40.50.720">
    <property type="entry name" value="NAD(P)-binding Rossmann-like Domain"/>
    <property type="match status" value="1"/>
</dbReference>
<dbReference type="SUPFAM" id="SSF51735">
    <property type="entry name" value="NAD(P)-binding Rossmann-fold domains"/>
    <property type="match status" value="1"/>
</dbReference>
<dbReference type="InterPro" id="IPR036291">
    <property type="entry name" value="NAD(P)-bd_dom_sf"/>
</dbReference>
<keyword evidence="2" id="KW-0560">Oxidoreductase</keyword>
<accession>A0A9P5Q2S3</accession>
<reference evidence="3" key="1">
    <citation type="submission" date="2020-11" db="EMBL/GenBank/DDBJ databases">
        <authorList>
            <consortium name="DOE Joint Genome Institute"/>
            <person name="Ahrendt S."/>
            <person name="Riley R."/>
            <person name="Andreopoulos W."/>
            <person name="Labutti K."/>
            <person name="Pangilinan J."/>
            <person name="Ruiz-Duenas F.J."/>
            <person name="Barrasa J.M."/>
            <person name="Sanchez-Garcia M."/>
            <person name="Camarero S."/>
            <person name="Miyauchi S."/>
            <person name="Serrano A."/>
            <person name="Linde D."/>
            <person name="Babiker R."/>
            <person name="Drula E."/>
            <person name="Ayuso-Fernandez I."/>
            <person name="Pacheco R."/>
            <person name="Padilla G."/>
            <person name="Ferreira P."/>
            <person name="Barriuso J."/>
            <person name="Kellner H."/>
            <person name="Castanera R."/>
            <person name="Alfaro M."/>
            <person name="Ramirez L."/>
            <person name="Pisabarro A.G."/>
            <person name="Kuo A."/>
            <person name="Tritt A."/>
            <person name="Lipzen A."/>
            <person name="He G."/>
            <person name="Yan M."/>
            <person name="Ng V."/>
            <person name="Cullen D."/>
            <person name="Martin F."/>
            <person name="Rosso M.-N."/>
            <person name="Henrissat B."/>
            <person name="Hibbett D."/>
            <person name="Martinez A.T."/>
            <person name="Grigoriev I.V."/>
        </authorList>
    </citation>
    <scope>NUCLEOTIDE SEQUENCE</scope>
    <source>
        <strain evidence="3">AH 40177</strain>
    </source>
</reference>
<gene>
    <name evidence="3" type="ORF">BDP27DRAFT_1317087</name>
</gene>
<evidence type="ECO:0000256" key="2">
    <source>
        <dbReference type="ARBA" id="ARBA00023002"/>
    </source>
</evidence>
<dbReference type="PRINTS" id="PR00081">
    <property type="entry name" value="GDHRDH"/>
</dbReference>
<dbReference type="PANTHER" id="PTHR24321:SF8">
    <property type="entry name" value="ESTRADIOL 17-BETA-DEHYDROGENASE 8-RELATED"/>
    <property type="match status" value="1"/>
</dbReference>
<dbReference type="AlphaFoldDB" id="A0A9P5Q2S3"/>
<dbReference type="EMBL" id="JADNRY010000013">
    <property type="protein sequence ID" value="KAF9074438.1"/>
    <property type="molecule type" value="Genomic_DNA"/>
</dbReference>
<comment type="caution">
    <text evidence="3">The sequence shown here is derived from an EMBL/GenBank/DDBJ whole genome shotgun (WGS) entry which is preliminary data.</text>
</comment>
<dbReference type="PANTHER" id="PTHR24321">
    <property type="entry name" value="DEHYDROGENASES, SHORT CHAIN"/>
    <property type="match status" value="1"/>
</dbReference>
<dbReference type="CDD" id="cd05233">
    <property type="entry name" value="SDR_c"/>
    <property type="match status" value="1"/>
</dbReference>
<organism evidence="3 4">
    <name type="scientific">Rhodocollybia butyracea</name>
    <dbReference type="NCBI Taxonomy" id="206335"/>
    <lineage>
        <taxon>Eukaryota</taxon>
        <taxon>Fungi</taxon>
        <taxon>Dikarya</taxon>
        <taxon>Basidiomycota</taxon>
        <taxon>Agaricomycotina</taxon>
        <taxon>Agaricomycetes</taxon>
        <taxon>Agaricomycetidae</taxon>
        <taxon>Agaricales</taxon>
        <taxon>Marasmiineae</taxon>
        <taxon>Omphalotaceae</taxon>
        <taxon>Rhodocollybia</taxon>
    </lineage>
</organism>
<sequence length="220" mass="23940">MARTFDLGLQDVHVLVTGASGGIGLATAKLFLALESEFSSSQLLSAQAELTSESAVESLFSIAQGHFGLPVQVLVVNHGIWPTQDKAIWEMELEQWNHTIDVNLNASFLVCKHFLKCLARDEVKDEEKMDANIIFVGSSAGRFGEKGHADYAASKSAMMHGLTLTLKNEIVQIAPRGRVNCVAPGWVLTPLAEEALRDPNVVYRALATSVTFNLSFLPFP</sequence>
<dbReference type="Pfam" id="PF00106">
    <property type="entry name" value="adh_short"/>
    <property type="match status" value="1"/>
</dbReference>
<dbReference type="OrthoDB" id="10253736at2759"/>
<comment type="similarity">
    <text evidence="1">Belongs to the short-chain dehydrogenases/reductases (SDR) family.</text>
</comment>
<dbReference type="GO" id="GO:0016491">
    <property type="term" value="F:oxidoreductase activity"/>
    <property type="evidence" value="ECO:0007669"/>
    <property type="project" value="UniProtKB-KW"/>
</dbReference>
<dbReference type="InterPro" id="IPR002347">
    <property type="entry name" value="SDR_fam"/>
</dbReference>
<protein>
    <submittedName>
        <fullName evidence="3">Uncharacterized protein</fullName>
    </submittedName>
</protein>
<dbReference type="Proteomes" id="UP000772434">
    <property type="component" value="Unassembled WGS sequence"/>
</dbReference>
<name>A0A9P5Q2S3_9AGAR</name>
<evidence type="ECO:0000313" key="4">
    <source>
        <dbReference type="Proteomes" id="UP000772434"/>
    </source>
</evidence>
<keyword evidence="4" id="KW-1185">Reference proteome</keyword>
<proteinExistence type="inferred from homology"/>